<sequence>MGFENVVKCLCEHVDVRKTNLVRAKEGRGLTALHLAALSKHYEVASILIKHGVPINLLQGTFAWSALHCAAESGNAATVRLLLNQGADLWSEDIVGWTPLHLAAMGGHSAVVRLLLQNG</sequence>
<dbReference type="RefSeq" id="XP_040778916.1">
    <property type="nucleotide sequence ID" value="XM_040916877.1"/>
</dbReference>
<evidence type="ECO:0000313" key="5">
    <source>
        <dbReference type="Proteomes" id="UP000803844"/>
    </source>
</evidence>
<feature type="non-terminal residue" evidence="4">
    <location>
        <position position="119"/>
    </location>
</feature>
<proteinExistence type="predicted"/>
<dbReference type="PROSITE" id="PS50088">
    <property type="entry name" value="ANK_REPEAT"/>
    <property type="match status" value="3"/>
</dbReference>
<evidence type="ECO:0000256" key="1">
    <source>
        <dbReference type="ARBA" id="ARBA00022737"/>
    </source>
</evidence>
<comment type="caution">
    <text evidence="4">The sequence shown here is derived from an EMBL/GenBank/DDBJ whole genome shotgun (WGS) entry which is preliminary data.</text>
</comment>
<dbReference type="SUPFAM" id="SSF48403">
    <property type="entry name" value="Ankyrin repeat"/>
    <property type="match status" value="1"/>
</dbReference>
<keyword evidence="1" id="KW-0677">Repeat</keyword>
<evidence type="ECO:0000313" key="4">
    <source>
        <dbReference type="EMBL" id="KAF3767955.1"/>
    </source>
</evidence>
<dbReference type="PANTHER" id="PTHR24198:SF165">
    <property type="entry name" value="ANKYRIN REPEAT-CONTAINING PROTEIN-RELATED"/>
    <property type="match status" value="1"/>
</dbReference>
<keyword evidence="5" id="KW-1185">Reference proteome</keyword>
<feature type="repeat" description="ANK" evidence="3">
    <location>
        <begin position="95"/>
        <end position="119"/>
    </location>
</feature>
<dbReference type="PRINTS" id="PR01415">
    <property type="entry name" value="ANKYRIN"/>
</dbReference>
<evidence type="ECO:0000256" key="2">
    <source>
        <dbReference type="ARBA" id="ARBA00023043"/>
    </source>
</evidence>
<dbReference type="Pfam" id="PF12796">
    <property type="entry name" value="Ank_2"/>
    <property type="match status" value="2"/>
</dbReference>
<organism evidence="4 5">
    <name type="scientific">Cryphonectria parasitica (strain ATCC 38755 / EP155)</name>
    <dbReference type="NCBI Taxonomy" id="660469"/>
    <lineage>
        <taxon>Eukaryota</taxon>
        <taxon>Fungi</taxon>
        <taxon>Dikarya</taxon>
        <taxon>Ascomycota</taxon>
        <taxon>Pezizomycotina</taxon>
        <taxon>Sordariomycetes</taxon>
        <taxon>Sordariomycetidae</taxon>
        <taxon>Diaporthales</taxon>
        <taxon>Cryphonectriaceae</taxon>
        <taxon>Cryphonectria-Endothia species complex</taxon>
        <taxon>Cryphonectria</taxon>
    </lineage>
</organism>
<dbReference type="Gene3D" id="1.25.40.20">
    <property type="entry name" value="Ankyrin repeat-containing domain"/>
    <property type="match status" value="1"/>
</dbReference>
<evidence type="ECO:0000256" key="3">
    <source>
        <dbReference type="PROSITE-ProRule" id="PRU00023"/>
    </source>
</evidence>
<name>A0A9P4Y8D1_CRYP1</name>
<dbReference type="InterPro" id="IPR002110">
    <property type="entry name" value="Ankyrin_rpt"/>
</dbReference>
<dbReference type="EMBL" id="MU032346">
    <property type="protein sequence ID" value="KAF3767955.1"/>
    <property type="molecule type" value="Genomic_DNA"/>
</dbReference>
<dbReference type="GeneID" id="63834006"/>
<gene>
    <name evidence="4" type="ORF">M406DRAFT_253065</name>
</gene>
<dbReference type="PROSITE" id="PS50297">
    <property type="entry name" value="ANK_REP_REGION"/>
    <property type="match status" value="3"/>
</dbReference>
<dbReference type="Proteomes" id="UP000803844">
    <property type="component" value="Unassembled WGS sequence"/>
</dbReference>
<feature type="repeat" description="ANK" evidence="3">
    <location>
        <begin position="28"/>
        <end position="60"/>
    </location>
</feature>
<dbReference type="PANTHER" id="PTHR24198">
    <property type="entry name" value="ANKYRIN REPEAT AND PROTEIN KINASE DOMAIN-CONTAINING PROTEIN"/>
    <property type="match status" value="1"/>
</dbReference>
<dbReference type="AlphaFoldDB" id="A0A9P4Y8D1"/>
<feature type="repeat" description="ANK" evidence="3">
    <location>
        <begin position="62"/>
        <end position="94"/>
    </location>
</feature>
<dbReference type="InterPro" id="IPR036770">
    <property type="entry name" value="Ankyrin_rpt-contain_sf"/>
</dbReference>
<protein>
    <submittedName>
        <fullName evidence="4">Ankyrin</fullName>
    </submittedName>
</protein>
<dbReference type="OrthoDB" id="20872at2759"/>
<dbReference type="SMART" id="SM00248">
    <property type="entry name" value="ANK"/>
    <property type="match status" value="3"/>
</dbReference>
<accession>A0A9P4Y8D1</accession>
<keyword evidence="2 3" id="KW-0040">ANK repeat</keyword>
<reference evidence="4" key="1">
    <citation type="journal article" date="2020" name="Phytopathology">
        <title>Genome sequence of the chestnut blight fungus Cryphonectria parasitica EP155: A fundamental resource for an archetypical invasive plant pathogen.</title>
        <authorList>
            <person name="Crouch J.A."/>
            <person name="Dawe A."/>
            <person name="Aerts A."/>
            <person name="Barry K."/>
            <person name="Churchill A.C.L."/>
            <person name="Grimwood J."/>
            <person name="Hillman B."/>
            <person name="Milgroom M.G."/>
            <person name="Pangilinan J."/>
            <person name="Smith M."/>
            <person name="Salamov A."/>
            <person name="Schmutz J."/>
            <person name="Yadav J."/>
            <person name="Grigoriev I.V."/>
            <person name="Nuss D."/>
        </authorList>
    </citation>
    <scope>NUCLEOTIDE SEQUENCE</scope>
    <source>
        <strain evidence="4">EP155</strain>
    </source>
</reference>